<proteinExistence type="predicted"/>
<evidence type="ECO:0000256" key="1">
    <source>
        <dbReference type="SAM" id="Coils"/>
    </source>
</evidence>
<feature type="coiled-coil region" evidence="1">
    <location>
        <begin position="104"/>
        <end position="131"/>
    </location>
</feature>
<keyword evidence="1" id="KW-0175">Coiled coil</keyword>
<dbReference type="EMBL" id="JASCZI010181338">
    <property type="protein sequence ID" value="MED6182146.1"/>
    <property type="molecule type" value="Genomic_DNA"/>
</dbReference>
<feature type="region of interest" description="Disordered" evidence="2">
    <location>
        <begin position="1"/>
        <end position="20"/>
    </location>
</feature>
<dbReference type="Proteomes" id="UP001341840">
    <property type="component" value="Unassembled WGS sequence"/>
</dbReference>
<protein>
    <submittedName>
        <fullName evidence="3">Uncharacterized protein</fullName>
    </submittedName>
</protein>
<dbReference type="InterPro" id="IPR027267">
    <property type="entry name" value="AH/BAR_dom_sf"/>
</dbReference>
<dbReference type="PANTHER" id="PTHR10555">
    <property type="entry name" value="SORTING NEXIN"/>
    <property type="match status" value="1"/>
</dbReference>
<evidence type="ECO:0000313" key="3">
    <source>
        <dbReference type="EMBL" id="MED6182146.1"/>
    </source>
</evidence>
<dbReference type="PANTHER" id="PTHR10555:SF170">
    <property type="entry name" value="FI18122P1"/>
    <property type="match status" value="1"/>
</dbReference>
<name>A0ABU6W864_9FABA</name>
<sequence length="189" mass="21976">MIPSKNKPFPDGHKDNSALPQKMVTTHQETVQDLVHMQLQEIQDNIKSRRNKFFLLKEELRRLRVQQRLKSLRKVVNEEGEEETNEMPEIPSSIPFLPHCERQRLHRSEKLAEAEREYNELKAESEQATKTFQSIVRLMNEEIGRFQEQKTLDMGIAFHEFAKGQARLANDIAGAWRSLLPKLEACSAA</sequence>
<organism evidence="3 4">
    <name type="scientific">Stylosanthes scabra</name>
    <dbReference type="NCBI Taxonomy" id="79078"/>
    <lineage>
        <taxon>Eukaryota</taxon>
        <taxon>Viridiplantae</taxon>
        <taxon>Streptophyta</taxon>
        <taxon>Embryophyta</taxon>
        <taxon>Tracheophyta</taxon>
        <taxon>Spermatophyta</taxon>
        <taxon>Magnoliopsida</taxon>
        <taxon>eudicotyledons</taxon>
        <taxon>Gunneridae</taxon>
        <taxon>Pentapetalae</taxon>
        <taxon>rosids</taxon>
        <taxon>fabids</taxon>
        <taxon>Fabales</taxon>
        <taxon>Fabaceae</taxon>
        <taxon>Papilionoideae</taxon>
        <taxon>50 kb inversion clade</taxon>
        <taxon>dalbergioids sensu lato</taxon>
        <taxon>Dalbergieae</taxon>
        <taxon>Pterocarpus clade</taxon>
        <taxon>Stylosanthes</taxon>
    </lineage>
</organism>
<dbReference type="Gene3D" id="1.20.1270.60">
    <property type="entry name" value="Arfaptin homology (AH) domain/BAR domain"/>
    <property type="match status" value="1"/>
</dbReference>
<evidence type="ECO:0000313" key="4">
    <source>
        <dbReference type="Proteomes" id="UP001341840"/>
    </source>
</evidence>
<gene>
    <name evidence="3" type="ORF">PIB30_025863</name>
</gene>
<accession>A0ABU6W864</accession>
<comment type="caution">
    <text evidence="3">The sequence shown here is derived from an EMBL/GenBank/DDBJ whole genome shotgun (WGS) entry which is preliminary data.</text>
</comment>
<keyword evidence="4" id="KW-1185">Reference proteome</keyword>
<reference evidence="3 4" key="1">
    <citation type="journal article" date="2023" name="Plants (Basel)">
        <title>Bridging the Gap: Combining Genomics and Transcriptomics Approaches to Understand Stylosanthes scabra, an Orphan Legume from the Brazilian Caatinga.</title>
        <authorList>
            <person name="Ferreira-Neto J.R.C."/>
            <person name="da Silva M.D."/>
            <person name="Binneck E."/>
            <person name="de Melo N.F."/>
            <person name="da Silva R.H."/>
            <person name="de Melo A.L.T.M."/>
            <person name="Pandolfi V."/>
            <person name="Bustamante F.O."/>
            <person name="Brasileiro-Vidal A.C."/>
            <person name="Benko-Iseppon A.M."/>
        </authorList>
    </citation>
    <scope>NUCLEOTIDE SEQUENCE [LARGE SCALE GENOMIC DNA]</scope>
    <source>
        <tissue evidence="3">Leaves</tissue>
    </source>
</reference>
<evidence type="ECO:0000256" key="2">
    <source>
        <dbReference type="SAM" id="MobiDB-lite"/>
    </source>
</evidence>